<dbReference type="Pfam" id="PF00842">
    <property type="entry name" value="Ala_racemase_C"/>
    <property type="match status" value="1"/>
</dbReference>
<gene>
    <name evidence="5" type="ORF">UFOPK3376_00524</name>
</gene>
<name>A0A6J7D9N7_9ZZZZ</name>
<evidence type="ECO:0000256" key="1">
    <source>
        <dbReference type="ARBA" id="ARBA00001933"/>
    </source>
</evidence>
<dbReference type="InterPro" id="IPR009006">
    <property type="entry name" value="Ala_racemase/Decarboxylase_C"/>
</dbReference>
<dbReference type="PRINTS" id="PR00992">
    <property type="entry name" value="ALARACEMASE"/>
</dbReference>
<comment type="cofactor">
    <cofactor evidence="1">
        <name>pyridoxal 5'-phosphate</name>
        <dbReference type="ChEBI" id="CHEBI:597326"/>
    </cofactor>
</comment>
<dbReference type="InterPro" id="IPR020622">
    <property type="entry name" value="Ala_racemase_pyridoxalP-BS"/>
</dbReference>
<dbReference type="PANTHER" id="PTHR30511:SF0">
    <property type="entry name" value="ALANINE RACEMASE, CATABOLIC-RELATED"/>
    <property type="match status" value="1"/>
</dbReference>
<proteinExistence type="inferred from homology"/>
<evidence type="ECO:0000259" key="4">
    <source>
        <dbReference type="SMART" id="SM01005"/>
    </source>
</evidence>
<evidence type="ECO:0000256" key="3">
    <source>
        <dbReference type="ARBA" id="ARBA00023235"/>
    </source>
</evidence>
<dbReference type="PANTHER" id="PTHR30511">
    <property type="entry name" value="ALANINE RACEMASE"/>
    <property type="match status" value="1"/>
</dbReference>
<evidence type="ECO:0000313" key="5">
    <source>
        <dbReference type="EMBL" id="CAB4865645.1"/>
    </source>
</evidence>
<feature type="domain" description="Alanine racemase C-terminal" evidence="4">
    <location>
        <begin position="242"/>
        <end position="379"/>
    </location>
</feature>
<dbReference type="InterPro" id="IPR000821">
    <property type="entry name" value="Ala_racemase"/>
</dbReference>
<dbReference type="Gene3D" id="3.20.20.10">
    <property type="entry name" value="Alanine racemase"/>
    <property type="match status" value="1"/>
</dbReference>
<dbReference type="PROSITE" id="PS00395">
    <property type="entry name" value="ALANINE_RACEMASE"/>
    <property type="match status" value="1"/>
</dbReference>
<dbReference type="InterPro" id="IPR001608">
    <property type="entry name" value="Ala_racemase_N"/>
</dbReference>
<keyword evidence="3" id="KW-0413">Isomerase</keyword>
<dbReference type="GO" id="GO:0009252">
    <property type="term" value="P:peptidoglycan biosynthetic process"/>
    <property type="evidence" value="ECO:0007669"/>
    <property type="project" value="TreeGrafter"/>
</dbReference>
<dbReference type="SUPFAM" id="SSF51419">
    <property type="entry name" value="PLP-binding barrel"/>
    <property type="match status" value="1"/>
</dbReference>
<dbReference type="SMART" id="SM01005">
    <property type="entry name" value="Ala_racemase_C"/>
    <property type="match status" value="1"/>
</dbReference>
<dbReference type="AlphaFoldDB" id="A0A6J7D9N7"/>
<keyword evidence="2" id="KW-0663">Pyridoxal phosphate</keyword>
<dbReference type="HAMAP" id="MF_01201">
    <property type="entry name" value="Ala_racemase"/>
    <property type="match status" value="1"/>
</dbReference>
<dbReference type="EMBL" id="CAFBLP010000009">
    <property type="protein sequence ID" value="CAB4865645.1"/>
    <property type="molecule type" value="Genomic_DNA"/>
</dbReference>
<dbReference type="InterPro" id="IPR011079">
    <property type="entry name" value="Ala_racemase_C"/>
</dbReference>
<dbReference type="InterPro" id="IPR029066">
    <property type="entry name" value="PLP-binding_barrel"/>
</dbReference>
<dbReference type="GO" id="GO:0030632">
    <property type="term" value="P:D-alanine biosynthetic process"/>
    <property type="evidence" value="ECO:0007669"/>
    <property type="project" value="TreeGrafter"/>
</dbReference>
<dbReference type="GO" id="GO:0005829">
    <property type="term" value="C:cytosol"/>
    <property type="evidence" value="ECO:0007669"/>
    <property type="project" value="TreeGrafter"/>
</dbReference>
<organism evidence="5">
    <name type="scientific">freshwater metagenome</name>
    <dbReference type="NCBI Taxonomy" id="449393"/>
    <lineage>
        <taxon>unclassified sequences</taxon>
        <taxon>metagenomes</taxon>
        <taxon>ecological metagenomes</taxon>
    </lineage>
</organism>
<reference evidence="5" key="1">
    <citation type="submission" date="2020-05" db="EMBL/GenBank/DDBJ databases">
        <authorList>
            <person name="Chiriac C."/>
            <person name="Salcher M."/>
            <person name="Ghai R."/>
            <person name="Kavagutti S V."/>
        </authorList>
    </citation>
    <scope>NUCLEOTIDE SEQUENCE</scope>
</reference>
<dbReference type="CDD" id="cd00430">
    <property type="entry name" value="PLPDE_III_AR"/>
    <property type="match status" value="1"/>
</dbReference>
<dbReference type="Gene3D" id="2.40.37.10">
    <property type="entry name" value="Lyase, Ornithine Decarboxylase, Chain A, domain 1"/>
    <property type="match status" value="1"/>
</dbReference>
<dbReference type="Pfam" id="PF01168">
    <property type="entry name" value="Ala_racemase_N"/>
    <property type="match status" value="1"/>
</dbReference>
<dbReference type="NCBIfam" id="TIGR00492">
    <property type="entry name" value="alr"/>
    <property type="match status" value="1"/>
</dbReference>
<protein>
    <submittedName>
        <fullName evidence="5">Unannotated protein</fullName>
    </submittedName>
</protein>
<accession>A0A6J7D9N7</accession>
<dbReference type="GO" id="GO:0030170">
    <property type="term" value="F:pyridoxal phosphate binding"/>
    <property type="evidence" value="ECO:0007669"/>
    <property type="project" value="TreeGrafter"/>
</dbReference>
<dbReference type="SUPFAM" id="SSF50621">
    <property type="entry name" value="Alanine racemase C-terminal domain-like"/>
    <property type="match status" value="1"/>
</dbReference>
<sequence length="379" mass="39304">MRWARAEIDLDALAHNVGLIGDLVAPAAVWAVVKADGYGHGAVPVARAALAAGAQGLCVALVEEGVELRAAGIVAPVLVLSEQPPEQLDAVVAHSLTPTVYSTTAVEALAAAVRRASQTRYPVHLKIDTGMHRVGVQPDAAVAVAVAVASHASLRLEGVFTHLAMADDPAAVANEVQLRCFDDVLAALRAGGHHPPMVHAANSAGALSLPAARHDLVRVGIAMYGVEPGPGVSHLCGGLRPVLSLRARVSHVKRVAAGQGISYGLRHTFAGDTSVATVPLGYADGVPRRLFGHGGEVLIGGVRRPIVGVVTMDQLMVDCGDDAVAVGDEVVLIGRQGAMSNAGDHRVDEIRAEEWADRLGTIGYEILCGISKRIGRLYP</sequence>
<dbReference type="GO" id="GO:0008784">
    <property type="term" value="F:alanine racemase activity"/>
    <property type="evidence" value="ECO:0007669"/>
    <property type="project" value="InterPro"/>
</dbReference>
<evidence type="ECO:0000256" key="2">
    <source>
        <dbReference type="ARBA" id="ARBA00022898"/>
    </source>
</evidence>
<dbReference type="FunFam" id="3.20.20.10:FF:000002">
    <property type="entry name" value="Alanine racemase"/>
    <property type="match status" value="1"/>
</dbReference>